<keyword evidence="1" id="KW-0732">Signal</keyword>
<dbReference type="eggNOG" id="ENOG503389N">
    <property type="taxonomic scope" value="Bacteria"/>
</dbReference>
<dbReference type="Gene3D" id="3.10.450.50">
    <property type="match status" value="1"/>
</dbReference>
<dbReference type="AlphaFoldDB" id="A0A085ZBW1"/>
<proteinExistence type="predicted"/>
<comment type="caution">
    <text evidence="3">The sequence shown here is derived from an EMBL/GenBank/DDBJ whole genome shotgun (WGS) entry which is preliminary data.</text>
</comment>
<sequence>MKPLILLLFLSFNFSFAQIRDETAIRKLMDEFMQCIRTRDEARFSSLFQEPVLWTGIYTDRTQAKRLEKDPKAEYYFTDDYKAFIRSFKDDKSEERFDNIKIIEDGAIASASFDYSFWYDGKMENWGKEIWTLMKIHGTWKITSVTFSMDLAKYFPQPSLKERTKKQ</sequence>
<dbReference type="Pfam" id="PF14534">
    <property type="entry name" value="DUF4440"/>
    <property type="match status" value="1"/>
</dbReference>
<name>A0A085ZBW1_9FLAO</name>
<evidence type="ECO:0000313" key="3">
    <source>
        <dbReference type="EMBL" id="KFF01925.1"/>
    </source>
</evidence>
<feature type="chain" id="PRO_5001800924" description="DUF4440 domain-containing protein" evidence="1">
    <location>
        <begin position="18"/>
        <end position="167"/>
    </location>
</feature>
<keyword evidence="4" id="KW-1185">Reference proteome</keyword>
<evidence type="ECO:0000259" key="2">
    <source>
        <dbReference type="Pfam" id="PF14534"/>
    </source>
</evidence>
<reference evidence="3 4" key="1">
    <citation type="submission" date="2014-07" db="EMBL/GenBank/DDBJ databases">
        <title>Genome of Chryseobacterium luteum DSM 18605.</title>
        <authorList>
            <person name="Stropko S.J."/>
            <person name="Pipes S.E."/>
            <person name="Newman J.D."/>
        </authorList>
    </citation>
    <scope>NUCLEOTIDE SEQUENCE [LARGE SCALE GENOMIC DNA]</scope>
    <source>
        <strain evidence="3 4">DSM 18605</strain>
    </source>
</reference>
<dbReference type="InterPro" id="IPR027843">
    <property type="entry name" value="DUF4440"/>
</dbReference>
<evidence type="ECO:0000256" key="1">
    <source>
        <dbReference type="SAM" id="SignalP"/>
    </source>
</evidence>
<evidence type="ECO:0000313" key="4">
    <source>
        <dbReference type="Proteomes" id="UP000028703"/>
    </source>
</evidence>
<dbReference type="STRING" id="421531.IX38_15625"/>
<dbReference type="InterPro" id="IPR032710">
    <property type="entry name" value="NTF2-like_dom_sf"/>
</dbReference>
<dbReference type="OrthoDB" id="760475at2"/>
<feature type="signal peptide" evidence="1">
    <location>
        <begin position="1"/>
        <end position="17"/>
    </location>
</feature>
<dbReference type="SUPFAM" id="SSF54427">
    <property type="entry name" value="NTF2-like"/>
    <property type="match status" value="1"/>
</dbReference>
<gene>
    <name evidence="3" type="ORF">IX38_15625</name>
</gene>
<dbReference type="Proteomes" id="UP000028703">
    <property type="component" value="Unassembled WGS sequence"/>
</dbReference>
<organism evidence="3 4">
    <name type="scientific">Chryseobacterium luteum</name>
    <dbReference type="NCBI Taxonomy" id="421531"/>
    <lineage>
        <taxon>Bacteria</taxon>
        <taxon>Pseudomonadati</taxon>
        <taxon>Bacteroidota</taxon>
        <taxon>Flavobacteriia</taxon>
        <taxon>Flavobacteriales</taxon>
        <taxon>Weeksellaceae</taxon>
        <taxon>Chryseobacterium group</taxon>
        <taxon>Chryseobacterium</taxon>
    </lineage>
</organism>
<accession>A0A085ZBW1</accession>
<dbReference type="RefSeq" id="WP_034706485.1">
    <property type="nucleotide sequence ID" value="NZ_JPRO01000014.1"/>
</dbReference>
<protein>
    <recommendedName>
        <fullName evidence="2">DUF4440 domain-containing protein</fullName>
    </recommendedName>
</protein>
<feature type="domain" description="DUF4440" evidence="2">
    <location>
        <begin position="25"/>
        <end position="142"/>
    </location>
</feature>
<dbReference type="EMBL" id="JPRO01000014">
    <property type="protein sequence ID" value="KFF01925.1"/>
    <property type="molecule type" value="Genomic_DNA"/>
</dbReference>